<dbReference type="Proteomes" id="UP001149813">
    <property type="component" value="Unassembled WGS sequence"/>
</dbReference>
<dbReference type="OrthoDB" id="266020at2759"/>
<proteinExistence type="predicted"/>
<organism evidence="3 4">
    <name type="scientific">Coemansia erecta</name>
    <dbReference type="NCBI Taxonomy" id="147472"/>
    <lineage>
        <taxon>Eukaryota</taxon>
        <taxon>Fungi</taxon>
        <taxon>Fungi incertae sedis</taxon>
        <taxon>Zoopagomycota</taxon>
        <taxon>Kickxellomycotina</taxon>
        <taxon>Kickxellomycetes</taxon>
        <taxon>Kickxellales</taxon>
        <taxon>Kickxellaceae</taxon>
        <taxon>Coemansia</taxon>
    </lineage>
</organism>
<evidence type="ECO:0000313" key="4">
    <source>
        <dbReference type="Proteomes" id="UP001149813"/>
    </source>
</evidence>
<dbReference type="InterPro" id="IPR000504">
    <property type="entry name" value="RRM_dom"/>
</dbReference>
<evidence type="ECO:0000259" key="2">
    <source>
        <dbReference type="PROSITE" id="PS50102"/>
    </source>
</evidence>
<dbReference type="PROSITE" id="PS50102">
    <property type="entry name" value="RRM"/>
    <property type="match status" value="1"/>
</dbReference>
<protein>
    <recommendedName>
        <fullName evidence="2">RRM domain-containing protein</fullName>
    </recommendedName>
</protein>
<dbReference type="SUPFAM" id="SSF54928">
    <property type="entry name" value="RNA-binding domain, RBD"/>
    <property type="match status" value="1"/>
</dbReference>
<dbReference type="AlphaFoldDB" id="A0A9W8CRQ1"/>
<keyword evidence="4" id="KW-1185">Reference proteome</keyword>
<feature type="domain" description="RRM" evidence="2">
    <location>
        <begin position="8"/>
        <end position="94"/>
    </location>
</feature>
<dbReference type="InterPro" id="IPR035979">
    <property type="entry name" value="RBD_domain_sf"/>
</dbReference>
<name>A0A9W8CRQ1_9FUNG</name>
<accession>A0A9W8CRQ1</accession>
<reference evidence="3" key="1">
    <citation type="submission" date="2022-07" db="EMBL/GenBank/DDBJ databases">
        <title>Phylogenomic reconstructions and comparative analyses of Kickxellomycotina fungi.</title>
        <authorList>
            <person name="Reynolds N.K."/>
            <person name="Stajich J.E."/>
            <person name="Barry K."/>
            <person name="Grigoriev I.V."/>
            <person name="Crous P."/>
            <person name="Smith M.E."/>
        </authorList>
    </citation>
    <scope>NUCLEOTIDE SEQUENCE</scope>
    <source>
        <strain evidence="3">NBRC 32514</strain>
    </source>
</reference>
<dbReference type="GO" id="GO:0003723">
    <property type="term" value="F:RNA binding"/>
    <property type="evidence" value="ECO:0007669"/>
    <property type="project" value="UniProtKB-UniRule"/>
</dbReference>
<dbReference type="EMBL" id="JANBOJ010000083">
    <property type="protein sequence ID" value="KAJ1723054.1"/>
    <property type="molecule type" value="Genomic_DNA"/>
</dbReference>
<comment type="caution">
    <text evidence="3">The sequence shown here is derived from an EMBL/GenBank/DDBJ whole genome shotgun (WGS) entry which is preliminary data.</text>
</comment>
<dbReference type="Gene3D" id="3.30.70.330">
    <property type="match status" value="1"/>
</dbReference>
<dbReference type="CDD" id="cd00590">
    <property type="entry name" value="RRM_SF"/>
    <property type="match status" value="1"/>
</dbReference>
<dbReference type="Pfam" id="PF00076">
    <property type="entry name" value="RRM_1"/>
    <property type="match status" value="1"/>
</dbReference>
<gene>
    <name evidence="3" type="ORF">LPJ53_002580</name>
</gene>
<dbReference type="InterPro" id="IPR012677">
    <property type="entry name" value="Nucleotide-bd_a/b_plait_sf"/>
</dbReference>
<evidence type="ECO:0000256" key="1">
    <source>
        <dbReference type="PROSITE-ProRule" id="PRU00176"/>
    </source>
</evidence>
<keyword evidence="1" id="KW-0694">RNA-binding</keyword>
<sequence length="94" mass="10414">MNAAARVAKVVVVKFSTEGVSTMDQSLKLLSHVQKFGEVTSFWVPRDPLTQQRTGMAFVTYQHTSDAISAASTTHQIVPGLQLPFNRIEVTPRR</sequence>
<evidence type="ECO:0000313" key="3">
    <source>
        <dbReference type="EMBL" id="KAJ1723054.1"/>
    </source>
</evidence>